<name>A0ABN3ETM0_9ACTN</name>
<reference evidence="1 2" key="1">
    <citation type="journal article" date="2019" name="Int. J. Syst. Evol. Microbiol.">
        <title>The Global Catalogue of Microorganisms (GCM) 10K type strain sequencing project: providing services to taxonomists for standard genome sequencing and annotation.</title>
        <authorList>
            <consortium name="The Broad Institute Genomics Platform"/>
            <consortium name="The Broad Institute Genome Sequencing Center for Infectious Disease"/>
            <person name="Wu L."/>
            <person name="Ma J."/>
        </authorList>
    </citation>
    <scope>NUCLEOTIDE SEQUENCE [LARGE SCALE GENOMIC DNA]</scope>
    <source>
        <strain evidence="1 2">JCM 7356</strain>
    </source>
</reference>
<protein>
    <submittedName>
        <fullName evidence="1">Uncharacterized protein</fullName>
    </submittedName>
</protein>
<accession>A0ABN3ETM0</accession>
<evidence type="ECO:0000313" key="2">
    <source>
        <dbReference type="Proteomes" id="UP001500305"/>
    </source>
</evidence>
<dbReference type="RefSeq" id="WP_344640214.1">
    <property type="nucleotide sequence ID" value="NZ_BAAATR010000041.1"/>
</dbReference>
<organism evidence="1 2">
    <name type="scientific">Kitasatospora cystarginea</name>
    <dbReference type="NCBI Taxonomy" id="58350"/>
    <lineage>
        <taxon>Bacteria</taxon>
        <taxon>Bacillati</taxon>
        <taxon>Actinomycetota</taxon>
        <taxon>Actinomycetes</taxon>
        <taxon>Kitasatosporales</taxon>
        <taxon>Streptomycetaceae</taxon>
        <taxon>Kitasatospora</taxon>
    </lineage>
</organism>
<proteinExistence type="predicted"/>
<comment type="caution">
    <text evidence="1">The sequence shown here is derived from an EMBL/GenBank/DDBJ whole genome shotgun (WGS) entry which is preliminary data.</text>
</comment>
<keyword evidence="2" id="KW-1185">Reference proteome</keyword>
<gene>
    <name evidence="1" type="ORF">GCM10010430_65790</name>
</gene>
<sequence length="116" mass="12669">MNTPAPADRLIRAQDSTTAREQQVEGHLQLTPDREKITHLVCCRDASWRTAFCGTPGHAINLAAEIICAMCLETAEAMHPGWLSNGMGYVCPVDGNPCPDDHEVDLRIARETDPTA</sequence>
<dbReference type="EMBL" id="BAAATR010000041">
    <property type="protein sequence ID" value="GAA2270808.1"/>
    <property type="molecule type" value="Genomic_DNA"/>
</dbReference>
<dbReference type="Proteomes" id="UP001500305">
    <property type="component" value="Unassembled WGS sequence"/>
</dbReference>
<evidence type="ECO:0000313" key="1">
    <source>
        <dbReference type="EMBL" id="GAA2270808.1"/>
    </source>
</evidence>